<dbReference type="SMART" id="SM00481">
    <property type="entry name" value="POLIIIAc"/>
    <property type="match status" value="1"/>
</dbReference>
<dbReference type="Gene3D" id="3.20.20.140">
    <property type="entry name" value="Metal-dependent hydrolases"/>
    <property type="match status" value="1"/>
</dbReference>
<name>A0A9D1JYN5_9FIRM</name>
<evidence type="ECO:0000256" key="2">
    <source>
        <dbReference type="ARBA" id="ARBA00009152"/>
    </source>
</evidence>
<dbReference type="EMBL" id="DVJP01000015">
    <property type="protein sequence ID" value="HIS75410.1"/>
    <property type="molecule type" value="Genomic_DNA"/>
</dbReference>
<evidence type="ECO:0000256" key="4">
    <source>
        <dbReference type="ARBA" id="ARBA00022605"/>
    </source>
</evidence>
<dbReference type="Proteomes" id="UP000824002">
    <property type="component" value="Unassembled WGS sequence"/>
</dbReference>
<dbReference type="InterPro" id="IPR016195">
    <property type="entry name" value="Pol/histidinol_Pase-like"/>
</dbReference>
<reference evidence="10" key="2">
    <citation type="journal article" date="2021" name="PeerJ">
        <title>Extensive microbial diversity within the chicken gut microbiome revealed by metagenomics and culture.</title>
        <authorList>
            <person name="Gilroy R."/>
            <person name="Ravi A."/>
            <person name="Getino M."/>
            <person name="Pursley I."/>
            <person name="Horton D.L."/>
            <person name="Alikhan N.F."/>
            <person name="Baker D."/>
            <person name="Gharbi K."/>
            <person name="Hall N."/>
            <person name="Watson M."/>
            <person name="Adriaenssens E.M."/>
            <person name="Foster-Nyarko E."/>
            <person name="Jarju S."/>
            <person name="Secka A."/>
            <person name="Antonio M."/>
            <person name="Oren A."/>
            <person name="Chaudhuri R.R."/>
            <person name="La Ragione R."/>
            <person name="Hildebrand F."/>
            <person name="Pallen M.J."/>
        </authorList>
    </citation>
    <scope>NUCLEOTIDE SEQUENCE</scope>
    <source>
        <strain evidence="10">CHK199-13235</strain>
    </source>
</reference>
<sequence length="273" mass="31274">MPEFWDMHVHTTRSFDAQARPEEQLARAEEMGFAGFAVTNHCDVNVQTLEAIRKIFLADGEDVRRLQESGSSVRVLQGIELGEPLEDLPYAEEMMGLLPYDYVIGSVHNSPGQEDFFFMDCSAIDLDAALIPYFETLIQLAQWGQTDSIAHITYPLRYIEGKYNRKVELSRYSDLIDQLFEEIIAKGLALEINSSGLRQEIKRPMPDERFIRRYYELGGRKIIFGSDAHQSRDFGAGIRECMALCREIGFTQAVYFRNRQEFSYDLEIGGSQP</sequence>
<dbReference type="NCBIfam" id="TIGR01856">
    <property type="entry name" value="hisJ_fam"/>
    <property type="match status" value="1"/>
</dbReference>
<evidence type="ECO:0000313" key="10">
    <source>
        <dbReference type="EMBL" id="HIS75410.1"/>
    </source>
</evidence>
<feature type="domain" description="Polymerase/histidinol phosphatase N-terminal" evidence="9">
    <location>
        <begin position="5"/>
        <end position="85"/>
    </location>
</feature>
<dbReference type="EC" id="3.1.3.15" evidence="3 8"/>
<evidence type="ECO:0000256" key="8">
    <source>
        <dbReference type="RuleBase" id="RU366003"/>
    </source>
</evidence>
<dbReference type="GO" id="GO:0004401">
    <property type="term" value="F:histidinol-phosphatase activity"/>
    <property type="evidence" value="ECO:0007669"/>
    <property type="project" value="UniProtKB-UniRule"/>
</dbReference>
<organism evidence="10 11">
    <name type="scientific">Candidatus Merdivicinus excrementipullorum</name>
    <dbReference type="NCBI Taxonomy" id="2840867"/>
    <lineage>
        <taxon>Bacteria</taxon>
        <taxon>Bacillati</taxon>
        <taxon>Bacillota</taxon>
        <taxon>Clostridia</taxon>
        <taxon>Eubacteriales</taxon>
        <taxon>Oscillospiraceae</taxon>
        <taxon>Oscillospiraceae incertae sedis</taxon>
        <taxon>Candidatus Merdivicinus</taxon>
    </lineage>
</organism>
<dbReference type="PANTHER" id="PTHR21039">
    <property type="entry name" value="HISTIDINOL PHOSPHATASE-RELATED"/>
    <property type="match status" value="1"/>
</dbReference>
<reference evidence="10" key="1">
    <citation type="submission" date="2020-10" db="EMBL/GenBank/DDBJ databases">
        <authorList>
            <person name="Gilroy R."/>
        </authorList>
    </citation>
    <scope>NUCLEOTIDE SEQUENCE</scope>
    <source>
        <strain evidence="10">CHK199-13235</strain>
    </source>
</reference>
<protein>
    <recommendedName>
        <fullName evidence="3 8">Histidinol-phosphatase</fullName>
        <shortName evidence="8">HolPase</shortName>
        <ecNumber evidence="3 8">3.1.3.15</ecNumber>
    </recommendedName>
</protein>
<keyword evidence="6 8" id="KW-0368">Histidine biosynthesis</keyword>
<dbReference type="GO" id="GO:0005737">
    <property type="term" value="C:cytoplasm"/>
    <property type="evidence" value="ECO:0007669"/>
    <property type="project" value="TreeGrafter"/>
</dbReference>
<proteinExistence type="inferred from homology"/>
<evidence type="ECO:0000256" key="7">
    <source>
        <dbReference type="ARBA" id="ARBA00049158"/>
    </source>
</evidence>
<keyword evidence="4 8" id="KW-0028">Amino-acid biosynthesis</keyword>
<dbReference type="AlphaFoldDB" id="A0A9D1JYN5"/>
<evidence type="ECO:0000256" key="6">
    <source>
        <dbReference type="ARBA" id="ARBA00023102"/>
    </source>
</evidence>
<dbReference type="InterPro" id="IPR010140">
    <property type="entry name" value="Histidinol_P_phosphatase_HisJ"/>
</dbReference>
<evidence type="ECO:0000256" key="1">
    <source>
        <dbReference type="ARBA" id="ARBA00004970"/>
    </source>
</evidence>
<evidence type="ECO:0000256" key="3">
    <source>
        <dbReference type="ARBA" id="ARBA00013085"/>
    </source>
</evidence>
<dbReference type="PANTHER" id="PTHR21039:SF0">
    <property type="entry name" value="HISTIDINOL-PHOSPHATASE"/>
    <property type="match status" value="1"/>
</dbReference>
<gene>
    <name evidence="10" type="ORF">IAB51_01240</name>
</gene>
<keyword evidence="5 8" id="KW-0378">Hydrolase</keyword>
<evidence type="ECO:0000259" key="9">
    <source>
        <dbReference type="SMART" id="SM00481"/>
    </source>
</evidence>
<comment type="caution">
    <text evidence="10">The sequence shown here is derived from an EMBL/GenBank/DDBJ whole genome shotgun (WGS) entry which is preliminary data.</text>
</comment>
<comment type="pathway">
    <text evidence="1 8">Amino-acid biosynthesis; L-histidine biosynthesis; L-histidine from 5-phospho-alpha-D-ribose 1-diphosphate: step 8/9.</text>
</comment>
<dbReference type="Pfam" id="PF02811">
    <property type="entry name" value="PHP"/>
    <property type="match status" value="1"/>
</dbReference>
<dbReference type="GO" id="GO:0000105">
    <property type="term" value="P:L-histidine biosynthetic process"/>
    <property type="evidence" value="ECO:0007669"/>
    <property type="project" value="UniProtKB-UniRule"/>
</dbReference>
<comment type="similarity">
    <text evidence="2 8">Belongs to the PHP hydrolase family. HisK subfamily.</text>
</comment>
<dbReference type="InterPro" id="IPR004013">
    <property type="entry name" value="PHP_dom"/>
</dbReference>
<evidence type="ECO:0000313" key="11">
    <source>
        <dbReference type="Proteomes" id="UP000824002"/>
    </source>
</evidence>
<dbReference type="InterPro" id="IPR003141">
    <property type="entry name" value="Pol/His_phosphatase_N"/>
</dbReference>
<comment type="catalytic activity">
    <reaction evidence="7 8">
        <text>L-histidinol phosphate + H2O = L-histidinol + phosphate</text>
        <dbReference type="Rhea" id="RHEA:14465"/>
        <dbReference type="ChEBI" id="CHEBI:15377"/>
        <dbReference type="ChEBI" id="CHEBI:43474"/>
        <dbReference type="ChEBI" id="CHEBI:57699"/>
        <dbReference type="ChEBI" id="CHEBI:57980"/>
        <dbReference type="EC" id="3.1.3.15"/>
    </reaction>
</comment>
<dbReference type="SUPFAM" id="SSF89550">
    <property type="entry name" value="PHP domain-like"/>
    <property type="match status" value="1"/>
</dbReference>
<accession>A0A9D1JYN5</accession>
<evidence type="ECO:0000256" key="5">
    <source>
        <dbReference type="ARBA" id="ARBA00022801"/>
    </source>
</evidence>